<evidence type="ECO:0008006" key="3">
    <source>
        <dbReference type="Google" id="ProtNLM"/>
    </source>
</evidence>
<dbReference type="EMBL" id="JWSZ01000003">
    <property type="protein sequence ID" value="KIC59479.1"/>
    <property type="molecule type" value="Genomic_DNA"/>
</dbReference>
<name>A0A0B4CE09_9MICO</name>
<evidence type="ECO:0000313" key="2">
    <source>
        <dbReference type="Proteomes" id="UP000031202"/>
    </source>
</evidence>
<dbReference type="InterPro" id="IPR027417">
    <property type="entry name" value="P-loop_NTPase"/>
</dbReference>
<comment type="caution">
    <text evidence="1">The sequence shown here is derived from an EMBL/GenBank/DDBJ whole genome shotgun (WGS) entry which is preliminary data.</text>
</comment>
<protein>
    <recommendedName>
        <fullName evidence="3">DNA helicase</fullName>
    </recommendedName>
</protein>
<dbReference type="Gene3D" id="3.40.50.300">
    <property type="entry name" value="P-loop containing nucleotide triphosphate hydrolases"/>
    <property type="match status" value="1"/>
</dbReference>
<evidence type="ECO:0000313" key="1">
    <source>
        <dbReference type="EMBL" id="KIC59479.1"/>
    </source>
</evidence>
<sequence>MLGLGSLPELDIVPLLALAEEILPITADGPSHYSVVGEDSDSGKQAQLDEIRGVIEDFVATDWVTYRAGASRTILNGLESPDDGERLAFAWDLLTEFGSVIGAAGIFPSHGAEARYAQTPRSAWMMPIEGREDFRIIFALYTAYMQSLEDRSLVTTDQVMADFLGHLTSHSWNRRRKSVGYDLVFVDEFHLFSPLERQVLHYLPSDAHNYPRIFMALDPRQSPAAKYIGAAADDVRSGENGRDDDSLADSTDLELTTVHRFTPQILDLVKHIHHGFPTYAFGDEWLVDFAAIESSQKDGEVPIVRNASTEEAEEYDIIRAVHDVYGRGRMAIAIVDDRLSAPYRKLASALSANEKFHVRAITSREDVDGFGYRSKGIVIGLAENLAGLQFETVLVVGLPAIPEHAASPERRRLLSLLYLAVTRAERDVRIFTNDANGGIPVILVRAIEEGTLRGEEGARV</sequence>
<reference evidence="1 2" key="1">
    <citation type="submission" date="2014-12" db="EMBL/GenBank/DDBJ databases">
        <title>Genome sequencing of Microbacterium hominis TPW29.</title>
        <authorList>
            <person name="Tan P.W."/>
            <person name="Chan K.-G."/>
        </authorList>
    </citation>
    <scope>NUCLEOTIDE SEQUENCE [LARGE SCALE GENOMIC DNA]</scope>
    <source>
        <strain evidence="1 2">TPW29</strain>
    </source>
</reference>
<dbReference type="SUPFAM" id="SSF52540">
    <property type="entry name" value="P-loop containing nucleoside triphosphate hydrolases"/>
    <property type="match status" value="1"/>
</dbReference>
<proteinExistence type="predicted"/>
<dbReference type="Proteomes" id="UP000031202">
    <property type="component" value="Unassembled WGS sequence"/>
</dbReference>
<gene>
    <name evidence="1" type="ORF">RM52_03200</name>
</gene>
<organism evidence="1 2">
    <name type="scientific">Microbacterium hominis</name>
    <dbReference type="NCBI Taxonomy" id="162426"/>
    <lineage>
        <taxon>Bacteria</taxon>
        <taxon>Bacillati</taxon>
        <taxon>Actinomycetota</taxon>
        <taxon>Actinomycetes</taxon>
        <taxon>Micrococcales</taxon>
        <taxon>Microbacteriaceae</taxon>
        <taxon>Microbacterium</taxon>
    </lineage>
</organism>
<accession>A0A0B4CE09</accession>
<dbReference type="AlphaFoldDB" id="A0A0B4CE09"/>